<reference evidence="1" key="1">
    <citation type="submission" date="2021-06" db="EMBL/GenBank/DDBJ databases">
        <authorList>
            <person name="Kallberg Y."/>
            <person name="Tangrot J."/>
            <person name="Rosling A."/>
        </authorList>
    </citation>
    <scope>NUCLEOTIDE SEQUENCE</scope>
    <source>
        <strain evidence="1">IL203A</strain>
    </source>
</reference>
<accession>A0ACA9LI63</accession>
<proteinExistence type="predicted"/>
<comment type="caution">
    <text evidence="1">The sequence shown here is derived from an EMBL/GenBank/DDBJ whole genome shotgun (WGS) entry which is preliminary data.</text>
</comment>
<keyword evidence="2" id="KW-1185">Reference proteome</keyword>
<feature type="non-terminal residue" evidence="1">
    <location>
        <position position="570"/>
    </location>
</feature>
<evidence type="ECO:0000313" key="2">
    <source>
        <dbReference type="Proteomes" id="UP000789702"/>
    </source>
</evidence>
<protein>
    <submittedName>
        <fullName evidence="1">9563_t:CDS:1</fullName>
    </submittedName>
</protein>
<name>A0ACA9LI63_9GLOM</name>
<sequence>MAYSVQYRKRDYLVWSYQRIVRSKFIAECLLLSLLIAIIFLYLNRFFIKSVSSQIEEINSNNNIIFVIDDIQHANGLQPLYCNLHRKGKVENVYTHVIVTGRGISGGELIKSNSLLPDCDVPVYDLVLQKSNENIFMSVVKDIGSALDQIQPDVLIYINDPKNVAIRGVDAALVAASQKNQIITKIALPIEDAKYMMWLTELNLEALKNWNTPNIQVQVITQNRPQSLTRLMQSLKSSIYFGDNVQLTVNMDRSADPATIKYCQNFKWSFGKMGIRFRIRQGGLIAAVVESYYPTTNDDYAVILEDDIEVSPFYYIWSKYNILKYRYGTDRSLVSRLLGVSLYDSKLNEINSTTGRRPYNPAEVLENTKFPNQSPYLSQIPCSWGALFFPEIWREFHIYLNARLTDLKGPKLQTIIIPESRSNTWPKSWKRFFIELAYLRGYVMLYPNYKDFVSFTTNYAEFGVHFRVKGKKKDLWLLPLMKEDILLEGLPDGHLPNFEDLPSMDLWGNLVTPQELIRRGRLFQSEISTCPPSELDELTYDPQDLLCANTVKSEEIEEIEESPIDKEEKI</sequence>
<dbReference type="EMBL" id="CAJVPU010004106">
    <property type="protein sequence ID" value="CAG8527989.1"/>
    <property type="molecule type" value="Genomic_DNA"/>
</dbReference>
<organism evidence="1 2">
    <name type="scientific">Dentiscutata heterogama</name>
    <dbReference type="NCBI Taxonomy" id="1316150"/>
    <lineage>
        <taxon>Eukaryota</taxon>
        <taxon>Fungi</taxon>
        <taxon>Fungi incertae sedis</taxon>
        <taxon>Mucoromycota</taxon>
        <taxon>Glomeromycotina</taxon>
        <taxon>Glomeromycetes</taxon>
        <taxon>Diversisporales</taxon>
        <taxon>Gigasporaceae</taxon>
        <taxon>Dentiscutata</taxon>
    </lineage>
</organism>
<dbReference type="Proteomes" id="UP000789702">
    <property type="component" value="Unassembled WGS sequence"/>
</dbReference>
<gene>
    <name evidence="1" type="ORF">DHETER_LOCUS4235</name>
</gene>
<evidence type="ECO:0000313" key="1">
    <source>
        <dbReference type="EMBL" id="CAG8527989.1"/>
    </source>
</evidence>